<gene>
    <name evidence="1" type="ORF">TPHV1_10322</name>
</gene>
<proteinExistence type="predicted"/>
<organism evidence="1 2">
    <name type="scientific">Treponema phagedenis</name>
    <dbReference type="NCBI Taxonomy" id="162"/>
    <lineage>
        <taxon>Bacteria</taxon>
        <taxon>Pseudomonadati</taxon>
        <taxon>Spirochaetota</taxon>
        <taxon>Spirochaetia</taxon>
        <taxon>Spirochaetales</taxon>
        <taxon>Treponemataceae</taxon>
        <taxon>Treponema</taxon>
    </lineage>
</organism>
<accession>A0A0B7GPZ4</accession>
<name>A0A0B7GPZ4_TREPH</name>
<dbReference type="AlphaFoldDB" id="A0A0B7GPZ4"/>
<keyword evidence="2" id="KW-1185">Reference proteome</keyword>
<evidence type="ECO:0000313" key="2">
    <source>
        <dbReference type="Proteomes" id="UP000042527"/>
    </source>
</evidence>
<protein>
    <submittedName>
        <fullName evidence="1">Uncharacterized protein</fullName>
    </submittedName>
</protein>
<sequence>MDISHPYVWTLCPHNGRLDADLSIPMVNLLTVVKLRTATDGKTQNGHGRPWFQTEATF</sequence>
<reference evidence="2" key="1">
    <citation type="submission" date="2015-01" db="EMBL/GenBank/DDBJ databases">
        <authorList>
            <person name="Manzoor Shahid"/>
            <person name="Zubair Saima"/>
        </authorList>
    </citation>
    <scope>NUCLEOTIDE SEQUENCE [LARGE SCALE GENOMIC DNA]</scope>
    <source>
        <strain evidence="2">V1</strain>
    </source>
</reference>
<dbReference type="Proteomes" id="UP000042527">
    <property type="component" value="Unassembled WGS sequence"/>
</dbReference>
<dbReference type="EMBL" id="CDNC01000001">
    <property type="protein sequence ID" value="CEM60654.1"/>
    <property type="molecule type" value="Genomic_DNA"/>
</dbReference>
<evidence type="ECO:0000313" key="1">
    <source>
        <dbReference type="EMBL" id="CEM60654.1"/>
    </source>
</evidence>